<evidence type="ECO:0008006" key="10">
    <source>
        <dbReference type="Google" id="ProtNLM"/>
    </source>
</evidence>
<evidence type="ECO:0000259" key="7">
    <source>
        <dbReference type="PROSITE" id="PS50222"/>
    </source>
</evidence>
<dbReference type="FunFam" id="1.10.238.10:FF:000034">
    <property type="entry name" value="Calmodulin"/>
    <property type="match status" value="3"/>
</dbReference>
<evidence type="ECO:0000259" key="6">
    <source>
        <dbReference type="PROSITE" id="PS50104"/>
    </source>
</evidence>
<dbReference type="SUPFAM" id="SSF52200">
    <property type="entry name" value="Toll/Interleukin receptor TIR domain"/>
    <property type="match status" value="1"/>
</dbReference>
<feature type="domain" description="EF-hand" evidence="7">
    <location>
        <begin position="394"/>
        <end position="429"/>
    </location>
</feature>
<keyword evidence="4" id="KW-0106">Calcium</keyword>
<dbReference type="Pfam" id="PF01582">
    <property type="entry name" value="TIR"/>
    <property type="match status" value="1"/>
</dbReference>
<keyword evidence="2" id="KW-0479">Metal-binding</keyword>
<dbReference type="SMART" id="SM00054">
    <property type="entry name" value="EFh"/>
    <property type="match status" value="6"/>
</dbReference>
<feature type="domain" description="EF-hand" evidence="7">
    <location>
        <begin position="182"/>
        <end position="217"/>
    </location>
</feature>
<dbReference type="eggNOG" id="KOG0032">
    <property type="taxonomic scope" value="Eukaryota"/>
</dbReference>
<keyword evidence="5" id="KW-0520">NAD</keyword>
<dbReference type="Gene3D" id="1.10.238.10">
    <property type="entry name" value="EF-hand"/>
    <property type="match status" value="3"/>
</dbReference>
<comment type="similarity">
    <text evidence="1">Belongs to the calmodulin family.</text>
</comment>
<evidence type="ECO:0000256" key="3">
    <source>
        <dbReference type="ARBA" id="ARBA00022737"/>
    </source>
</evidence>
<dbReference type="eggNOG" id="KOG0027">
    <property type="taxonomic scope" value="Eukaryota"/>
</dbReference>
<gene>
    <name evidence="8" type="ORF">EUTSA_v10027748mg</name>
</gene>
<dbReference type="Pfam" id="PF13833">
    <property type="entry name" value="EF-hand_8"/>
    <property type="match status" value="1"/>
</dbReference>
<evidence type="ECO:0000256" key="5">
    <source>
        <dbReference type="ARBA" id="ARBA00023027"/>
    </source>
</evidence>
<dbReference type="OMA" id="KMCARIE"/>
<organism evidence="8 9">
    <name type="scientific">Eutrema salsugineum</name>
    <name type="common">Saltwater cress</name>
    <name type="synonym">Sisymbrium salsugineum</name>
    <dbReference type="NCBI Taxonomy" id="72664"/>
    <lineage>
        <taxon>Eukaryota</taxon>
        <taxon>Viridiplantae</taxon>
        <taxon>Streptophyta</taxon>
        <taxon>Embryophyta</taxon>
        <taxon>Tracheophyta</taxon>
        <taxon>Spermatophyta</taxon>
        <taxon>Magnoliopsida</taxon>
        <taxon>eudicotyledons</taxon>
        <taxon>Gunneridae</taxon>
        <taxon>Pentapetalae</taxon>
        <taxon>rosids</taxon>
        <taxon>malvids</taxon>
        <taxon>Brassicales</taxon>
        <taxon>Brassicaceae</taxon>
        <taxon>Eutremeae</taxon>
        <taxon>Eutrema</taxon>
    </lineage>
</organism>
<keyword evidence="3" id="KW-0677">Repeat</keyword>
<feature type="domain" description="EF-hand" evidence="7">
    <location>
        <begin position="269"/>
        <end position="304"/>
    </location>
</feature>
<feature type="domain" description="EF-hand" evidence="7">
    <location>
        <begin position="218"/>
        <end position="253"/>
    </location>
</feature>
<dbReference type="AlphaFoldDB" id="V4L8Q0"/>
<dbReference type="GO" id="GO:0005509">
    <property type="term" value="F:calcium ion binding"/>
    <property type="evidence" value="ECO:0007669"/>
    <property type="project" value="InterPro"/>
</dbReference>
<dbReference type="InterPro" id="IPR035897">
    <property type="entry name" value="Toll_tir_struct_dom_sf"/>
</dbReference>
<name>V4L8Q0_EUTSA</name>
<dbReference type="Gene3D" id="3.40.50.10140">
    <property type="entry name" value="Toll/interleukin-1 receptor homology (TIR) domain"/>
    <property type="match status" value="1"/>
</dbReference>
<dbReference type="PANTHER" id="PTHR23050">
    <property type="entry name" value="CALCIUM BINDING PROTEIN"/>
    <property type="match status" value="1"/>
</dbReference>
<evidence type="ECO:0000313" key="8">
    <source>
        <dbReference type="EMBL" id="ESQ46795.1"/>
    </source>
</evidence>
<dbReference type="STRING" id="72664.V4L8Q0"/>
<dbReference type="EMBL" id="KI517416">
    <property type="protein sequence ID" value="ESQ46795.1"/>
    <property type="molecule type" value="Genomic_DNA"/>
</dbReference>
<keyword evidence="9" id="KW-1185">Reference proteome</keyword>
<evidence type="ECO:0000256" key="2">
    <source>
        <dbReference type="ARBA" id="ARBA00022723"/>
    </source>
</evidence>
<dbReference type="InterPro" id="IPR000157">
    <property type="entry name" value="TIR_dom"/>
</dbReference>
<sequence length="460" mass="52279">MASSSSSSSSSHFSSEVKSLHVFPSFHGPDVRRGFLSHLHDLFARKEITIFKDQEIERGHTIGSELVKAIREARLSIVLLSKNYASSSWCLDELVEILKCREAQGQIVMPIFYDVDPSSVRKQSGDFGIAFEKTCEGETEEVKQRWVEALTCVATIAGEHSRNWTDEAAMVEKLSTDVSNKLRLEEIKKEFRECDVDQNGFITAAELRYVLTKDGGEFTDEQVRDIIRVADVDGDGQINYDEFAKFRTLVMADEDAASEKLSTDILNKLRVEDMKEEFRKYDVDKNGFITEAELRYVMTKDGGKVTDEEVDEIIRKADVDGDGQINYDEFAKFTIAKEADEEAAMVRKFATDVTLSREEEKEIKELFTGLDVDQNGFITAAEFQYVMKNSGSKLTDKEIRNFFRRADVDGDGHLNYDEFVKVMTAERRRADEEAARVEKTATDVLNKVNKFVKFMVKALS</sequence>
<feature type="domain" description="EF-hand" evidence="7">
    <location>
        <begin position="305"/>
        <end position="340"/>
    </location>
</feature>
<dbReference type="PROSITE" id="PS50222">
    <property type="entry name" value="EF_HAND_2"/>
    <property type="match status" value="6"/>
</dbReference>
<dbReference type="Pfam" id="PF13499">
    <property type="entry name" value="EF-hand_7"/>
    <property type="match status" value="2"/>
</dbReference>
<evidence type="ECO:0000256" key="4">
    <source>
        <dbReference type="ARBA" id="ARBA00022837"/>
    </source>
</evidence>
<dbReference type="SUPFAM" id="SSF47473">
    <property type="entry name" value="EF-hand"/>
    <property type="match status" value="2"/>
</dbReference>
<dbReference type="OrthoDB" id="1041959at2759"/>
<reference evidence="8 9" key="1">
    <citation type="journal article" date="2013" name="Front. Plant Sci.">
        <title>The Reference Genome of the Halophytic Plant Eutrema salsugineum.</title>
        <authorList>
            <person name="Yang R."/>
            <person name="Jarvis D.E."/>
            <person name="Chen H."/>
            <person name="Beilstein M.A."/>
            <person name="Grimwood J."/>
            <person name="Jenkins J."/>
            <person name="Shu S."/>
            <person name="Prochnik S."/>
            <person name="Xin M."/>
            <person name="Ma C."/>
            <person name="Schmutz J."/>
            <person name="Wing R.A."/>
            <person name="Mitchell-Olds T."/>
            <person name="Schumaker K.S."/>
            <person name="Wang X."/>
        </authorList>
    </citation>
    <scope>NUCLEOTIDE SEQUENCE [LARGE SCALE GENOMIC DNA]</scope>
</reference>
<dbReference type="Gramene" id="ESQ46795">
    <property type="protein sequence ID" value="ESQ46795"/>
    <property type="gene ID" value="EUTSA_v10027748mg"/>
</dbReference>
<dbReference type="InterPro" id="IPR011992">
    <property type="entry name" value="EF-hand-dom_pair"/>
</dbReference>
<dbReference type="FunFam" id="3.40.50.10140:FF:000007">
    <property type="entry name" value="Disease resistance protein (TIR-NBS-LRR class)"/>
    <property type="match status" value="1"/>
</dbReference>
<dbReference type="PROSITE" id="PS50104">
    <property type="entry name" value="TIR"/>
    <property type="match status" value="1"/>
</dbReference>
<feature type="domain" description="EF-hand" evidence="7">
    <location>
        <begin position="358"/>
        <end position="393"/>
    </location>
</feature>
<dbReference type="InterPro" id="IPR050145">
    <property type="entry name" value="Centrin_CML-like"/>
</dbReference>
<protein>
    <recommendedName>
        <fullName evidence="10">TIR domain-containing protein</fullName>
    </recommendedName>
</protein>
<dbReference type="InterPro" id="IPR002048">
    <property type="entry name" value="EF_hand_dom"/>
</dbReference>
<evidence type="ECO:0000313" key="9">
    <source>
        <dbReference type="Proteomes" id="UP000030689"/>
    </source>
</evidence>
<proteinExistence type="inferred from homology"/>
<evidence type="ECO:0000256" key="1">
    <source>
        <dbReference type="ARBA" id="ARBA00009763"/>
    </source>
</evidence>
<dbReference type="SMART" id="SM00255">
    <property type="entry name" value="TIR"/>
    <property type="match status" value="1"/>
</dbReference>
<dbReference type="Proteomes" id="UP000030689">
    <property type="component" value="Unassembled WGS sequence"/>
</dbReference>
<accession>V4L8Q0</accession>
<feature type="domain" description="TIR" evidence="6">
    <location>
        <begin position="18"/>
        <end position="182"/>
    </location>
</feature>
<dbReference type="InterPro" id="IPR018247">
    <property type="entry name" value="EF_Hand_1_Ca_BS"/>
</dbReference>
<dbReference type="PROSITE" id="PS00018">
    <property type="entry name" value="EF_HAND_1"/>
    <property type="match status" value="6"/>
</dbReference>
<dbReference type="GO" id="GO:0007165">
    <property type="term" value="P:signal transduction"/>
    <property type="evidence" value="ECO:0007669"/>
    <property type="project" value="InterPro"/>
</dbReference>